<dbReference type="RefSeq" id="WP_103879264.1">
    <property type="nucleotide sequence ID" value="NZ_FNVG01000003.1"/>
</dbReference>
<accession>A0A1H5UUU6</accession>
<evidence type="ECO:0000313" key="2">
    <source>
        <dbReference type="Proteomes" id="UP000236721"/>
    </source>
</evidence>
<name>A0A1H5UUU6_9VIBR</name>
<proteinExistence type="predicted"/>
<dbReference type="AlphaFoldDB" id="A0A1H5UUU6"/>
<protein>
    <submittedName>
        <fullName evidence="1">Uncharacterized protein</fullName>
    </submittedName>
</protein>
<dbReference type="EMBL" id="FNVG01000003">
    <property type="protein sequence ID" value="SEF77977.1"/>
    <property type="molecule type" value="Genomic_DNA"/>
</dbReference>
<organism evidence="1 2">
    <name type="scientific">Vibrio hangzhouensis</name>
    <dbReference type="NCBI Taxonomy" id="462991"/>
    <lineage>
        <taxon>Bacteria</taxon>
        <taxon>Pseudomonadati</taxon>
        <taxon>Pseudomonadota</taxon>
        <taxon>Gammaproteobacteria</taxon>
        <taxon>Vibrionales</taxon>
        <taxon>Vibrionaceae</taxon>
        <taxon>Vibrio</taxon>
    </lineage>
</organism>
<evidence type="ECO:0000313" key="1">
    <source>
        <dbReference type="EMBL" id="SEF77977.1"/>
    </source>
</evidence>
<keyword evidence="2" id="KW-1185">Reference proteome</keyword>
<dbReference type="Proteomes" id="UP000236721">
    <property type="component" value="Unassembled WGS sequence"/>
</dbReference>
<sequence>MDKELLARKLYEQRVSELVGDSVIDLHELDELWQSKVSPTQAAEQLKQQSEPNAPGWLTRYLNKY</sequence>
<reference evidence="2" key="1">
    <citation type="submission" date="2016-10" db="EMBL/GenBank/DDBJ databases">
        <authorList>
            <person name="Varghese N."/>
            <person name="Submissions S."/>
        </authorList>
    </citation>
    <scope>NUCLEOTIDE SEQUENCE [LARGE SCALE GENOMIC DNA]</scope>
    <source>
        <strain evidence="2">CGMCC 1.7062</strain>
    </source>
</reference>
<dbReference type="OrthoDB" id="5879221at2"/>
<gene>
    <name evidence="1" type="ORF">SAMN04488244_103310</name>
</gene>